<feature type="non-terminal residue" evidence="2">
    <location>
        <position position="169"/>
    </location>
</feature>
<keyword evidence="3" id="KW-1185">Reference proteome</keyword>
<accession>A0A4V3SGF3</accession>
<feature type="non-terminal residue" evidence="2">
    <location>
        <position position="1"/>
    </location>
</feature>
<dbReference type="AlphaFoldDB" id="A0A4V3SGF3"/>
<name>A0A4V3SGF3_OPIFE</name>
<proteinExistence type="predicted"/>
<evidence type="ECO:0000256" key="1">
    <source>
        <dbReference type="SAM" id="MobiDB-lite"/>
    </source>
</evidence>
<dbReference type="Proteomes" id="UP000308267">
    <property type="component" value="Unassembled WGS sequence"/>
</dbReference>
<organism evidence="2 3">
    <name type="scientific">Opisthorchis felineus</name>
    <dbReference type="NCBI Taxonomy" id="147828"/>
    <lineage>
        <taxon>Eukaryota</taxon>
        <taxon>Metazoa</taxon>
        <taxon>Spiralia</taxon>
        <taxon>Lophotrochozoa</taxon>
        <taxon>Platyhelminthes</taxon>
        <taxon>Trematoda</taxon>
        <taxon>Digenea</taxon>
        <taxon>Opisthorchiida</taxon>
        <taxon>Opisthorchiata</taxon>
        <taxon>Opisthorchiidae</taxon>
        <taxon>Opisthorchis</taxon>
    </lineage>
</organism>
<comment type="caution">
    <text evidence="2">The sequence shown here is derived from an EMBL/GenBank/DDBJ whole genome shotgun (WGS) entry which is preliminary data.</text>
</comment>
<sequence length="169" mass="18391">PQRLQPTGFSIPRGITALQRTCSYDRFHTSQTAIPTAPLIERGQRGGLERSLSAQYFDEESASFERPKHSLKGAQRRLMNQLTVNYAPIWLHLALDALIGAPVSKSAQISPADGILKLSDPTQLAPPPVPLSQKLRIYLFTAGSVSKRIPASAPAQSKKTTGDPIPQKP</sequence>
<dbReference type="EMBL" id="SJOL01004012">
    <property type="protein sequence ID" value="TGZ72114.1"/>
    <property type="molecule type" value="Genomic_DNA"/>
</dbReference>
<feature type="region of interest" description="Disordered" evidence="1">
    <location>
        <begin position="149"/>
        <end position="169"/>
    </location>
</feature>
<reference evidence="2 3" key="1">
    <citation type="journal article" date="2019" name="BMC Genomics">
        <title>New insights from Opisthorchis felineus genome: update on genomics of the epidemiologically important liver flukes.</title>
        <authorList>
            <person name="Ershov N.I."/>
            <person name="Mordvinov V.A."/>
            <person name="Prokhortchouk E.B."/>
            <person name="Pakharukova M.Y."/>
            <person name="Gunbin K.V."/>
            <person name="Ustyantsev K."/>
            <person name="Genaev M.A."/>
            <person name="Blinov A.G."/>
            <person name="Mazur A."/>
            <person name="Boulygina E."/>
            <person name="Tsygankova S."/>
            <person name="Khrameeva E."/>
            <person name="Chekanov N."/>
            <person name="Fan G."/>
            <person name="Xiao A."/>
            <person name="Zhang H."/>
            <person name="Xu X."/>
            <person name="Yang H."/>
            <person name="Solovyev V."/>
            <person name="Lee S.M."/>
            <person name="Liu X."/>
            <person name="Afonnikov D.A."/>
            <person name="Skryabin K.G."/>
        </authorList>
    </citation>
    <scope>NUCLEOTIDE SEQUENCE [LARGE SCALE GENOMIC DNA]</scope>
    <source>
        <strain evidence="2">AK-0245</strain>
        <tissue evidence="2">Whole organism</tissue>
    </source>
</reference>
<evidence type="ECO:0000313" key="2">
    <source>
        <dbReference type="EMBL" id="TGZ72114.1"/>
    </source>
</evidence>
<protein>
    <submittedName>
        <fullName evidence="2">Uncharacterized protein</fullName>
    </submittedName>
</protein>
<evidence type="ECO:0000313" key="3">
    <source>
        <dbReference type="Proteomes" id="UP000308267"/>
    </source>
</evidence>
<gene>
    <name evidence="2" type="ORF">CRM22_002283</name>
</gene>
<dbReference type="OrthoDB" id="2148418at2759"/>